<accession>E3J524</accession>
<sequence length="200" mass="21727">MRTRRGDARRNRRAILQVAGEAFSESPEVVPLNEIARRTGLGRATVYRHFPDRHALAGAVVAEYFGALKEAVDATMNGRRTFRDLLQWVLETGVSMRPLVTLMGELPPNAQQQYTTELIAVLSPPFHLAQAAGQLRDDVRPTDLAWIMAMLTAATDIDAASASTVEAVGGDRNAAIERLLNVILDGLFAAPRPATGQPAE</sequence>
<evidence type="ECO:0000313" key="7">
    <source>
        <dbReference type="Proteomes" id="UP000002484"/>
    </source>
</evidence>
<dbReference type="EMBL" id="CP002299">
    <property type="protein sequence ID" value="ADP79475.1"/>
    <property type="molecule type" value="Genomic_DNA"/>
</dbReference>
<evidence type="ECO:0000256" key="2">
    <source>
        <dbReference type="ARBA" id="ARBA00023125"/>
    </source>
</evidence>
<evidence type="ECO:0000256" key="1">
    <source>
        <dbReference type="ARBA" id="ARBA00023015"/>
    </source>
</evidence>
<gene>
    <name evidence="6" type="ordered locus">FraEuI1c_1408</name>
</gene>
<dbReference type="InterPro" id="IPR036271">
    <property type="entry name" value="Tet_transcr_reg_TetR-rel_C_sf"/>
</dbReference>
<dbReference type="HOGENOM" id="CLU_069356_17_1_11"/>
<dbReference type="InterPro" id="IPR001647">
    <property type="entry name" value="HTH_TetR"/>
</dbReference>
<keyword evidence="3" id="KW-0804">Transcription</keyword>
<dbReference type="InterPro" id="IPR009057">
    <property type="entry name" value="Homeodomain-like_sf"/>
</dbReference>
<dbReference type="GO" id="GO:0003700">
    <property type="term" value="F:DNA-binding transcription factor activity"/>
    <property type="evidence" value="ECO:0007669"/>
    <property type="project" value="TreeGrafter"/>
</dbReference>
<dbReference type="KEGG" id="fri:FraEuI1c_1408"/>
<dbReference type="Gene3D" id="1.10.357.10">
    <property type="entry name" value="Tetracycline Repressor, domain 2"/>
    <property type="match status" value="1"/>
</dbReference>
<dbReference type="InterPro" id="IPR050109">
    <property type="entry name" value="HTH-type_TetR-like_transc_reg"/>
</dbReference>
<dbReference type="eggNOG" id="COG1309">
    <property type="taxonomic scope" value="Bacteria"/>
</dbReference>
<dbReference type="Pfam" id="PF00440">
    <property type="entry name" value="TetR_N"/>
    <property type="match status" value="1"/>
</dbReference>
<name>E3J524_PSEI1</name>
<evidence type="ECO:0000313" key="6">
    <source>
        <dbReference type="EMBL" id="ADP79475.1"/>
    </source>
</evidence>
<feature type="domain" description="HTH tetR-type" evidence="5">
    <location>
        <begin position="9"/>
        <end position="68"/>
    </location>
</feature>
<evidence type="ECO:0000256" key="4">
    <source>
        <dbReference type="PROSITE-ProRule" id="PRU00335"/>
    </source>
</evidence>
<feature type="DNA-binding region" description="H-T-H motif" evidence="4">
    <location>
        <begin position="31"/>
        <end position="50"/>
    </location>
</feature>
<dbReference type="STRING" id="298654.FraEuI1c_1408"/>
<reference evidence="6 7" key="1">
    <citation type="submission" date="2010-10" db="EMBL/GenBank/DDBJ databases">
        <title>Complete sequence of Frankia sp. EuI1c.</title>
        <authorList>
            <consortium name="US DOE Joint Genome Institute"/>
            <person name="Lucas S."/>
            <person name="Copeland A."/>
            <person name="Lapidus A."/>
            <person name="Cheng J.-F."/>
            <person name="Bruce D."/>
            <person name="Goodwin L."/>
            <person name="Pitluck S."/>
            <person name="Chertkov O."/>
            <person name="Detter J.C."/>
            <person name="Han C."/>
            <person name="Tapia R."/>
            <person name="Land M."/>
            <person name="Hauser L."/>
            <person name="Jeffries C."/>
            <person name="Kyrpides N."/>
            <person name="Ivanova N."/>
            <person name="Mikhailova N."/>
            <person name="Beauchemin N."/>
            <person name="Sen A."/>
            <person name="Sur S.A."/>
            <person name="Gtari M."/>
            <person name="Wall L."/>
            <person name="Tisa L."/>
            <person name="Woyke T."/>
        </authorList>
    </citation>
    <scope>NUCLEOTIDE SEQUENCE [LARGE SCALE GENOMIC DNA]</scope>
    <source>
        <strain evidence="7">DSM 45817 / CECT 9037 / EuI1c</strain>
    </source>
</reference>
<proteinExistence type="predicted"/>
<keyword evidence="1" id="KW-0805">Transcription regulation</keyword>
<dbReference type="GO" id="GO:0000976">
    <property type="term" value="F:transcription cis-regulatory region binding"/>
    <property type="evidence" value="ECO:0007669"/>
    <property type="project" value="TreeGrafter"/>
</dbReference>
<protein>
    <submittedName>
        <fullName evidence="6">Regulatory protein TetR</fullName>
    </submittedName>
</protein>
<dbReference type="Proteomes" id="UP000002484">
    <property type="component" value="Chromosome"/>
</dbReference>
<organism evidence="6 7">
    <name type="scientific">Pseudofrankia inefficax (strain DSM 45817 / CECT 9037 / DDB 130130 / EuI1c)</name>
    <name type="common">Frankia inefficax</name>
    <dbReference type="NCBI Taxonomy" id="298654"/>
    <lineage>
        <taxon>Bacteria</taxon>
        <taxon>Bacillati</taxon>
        <taxon>Actinomycetota</taxon>
        <taxon>Actinomycetes</taxon>
        <taxon>Frankiales</taxon>
        <taxon>Frankiaceae</taxon>
        <taxon>Pseudofrankia</taxon>
    </lineage>
</organism>
<evidence type="ECO:0000259" key="5">
    <source>
        <dbReference type="PROSITE" id="PS50977"/>
    </source>
</evidence>
<evidence type="ECO:0000256" key="3">
    <source>
        <dbReference type="ARBA" id="ARBA00023163"/>
    </source>
</evidence>
<dbReference type="InParanoid" id="E3J524"/>
<keyword evidence="7" id="KW-1185">Reference proteome</keyword>
<dbReference type="AlphaFoldDB" id="E3J524"/>
<dbReference type="PANTHER" id="PTHR30055">
    <property type="entry name" value="HTH-TYPE TRANSCRIPTIONAL REGULATOR RUTR"/>
    <property type="match status" value="1"/>
</dbReference>
<dbReference type="SUPFAM" id="SSF48498">
    <property type="entry name" value="Tetracyclin repressor-like, C-terminal domain"/>
    <property type="match status" value="1"/>
</dbReference>
<dbReference type="RefSeq" id="WP_013422595.1">
    <property type="nucleotide sequence ID" value="NC_014666.1"/>
</dbReference>
<dbReference type="SUPFAM" id="SSF46689">
    <property type="entry name" value="Homeodomain-like"/>
    <property type="match status" value="1"/>
</dbReference>
<keyword evidence="2 4" id="KW-0238">DNA-binding</keyword>
<dbReference type="OrthoDB" id="3617113at2"/>
<dbReference type="PROSITE" id="PS50977">
    <property type="entry name" value="HTH_TETR_2"/>
    <property type="match status" value="1"/>
</dbReference>
<dbReference type="PANTHER" id="PTHR30055:SF234">
    <property type="entry name" value="HTH-TYPE TRANSCRIPTIONAL REGULATOR BETI"/>
    <property type="match status" value="1"/>
</dbReference>